<dbReference type="PROSITE" id="PS01124">
    <property type="entry name" value="HTH_ARAC_FAMILY_2"/>
    <property type="match status" value="1"/>
</dbReference>
<dbReference type="Pfam" id="PF00072">
    <property type="entry name" value="Response_reg"/>
    <property type="match status" value="1"/>
</dbReference>
<dbReference type="OrthoDB" id="2543932at2"/>
<dbReference type="Pfam" id="PF12833">
    <property type="entry name" value="HTH_18"/>
    <property type="match status" value="1"/>
</dbReference>
<proteinExistence type="predicted"/>
<reference evidence="7 8" key="1">
    <citation type="submission" date="2018-07" db="EMBL/GenBank/DDBJ databases">
        <title>Genomic Encyclopedia of Type Strains, Phase III (KMG-III): the genomes of soil and plant-associated and newly described type strains.</title>
        <authorList>
            <person name="Whitman W."/>
        </authorList>
    </citation>
    <scope>NUCLEOTIDE SEQUENCE [LARGE SCALE GENOMIC DNA]</scope>
    <source>
        <strain evidence="7 8">CECT 8236</strain>
    </source>
</reference>
<dbReference type="SUPFAM" id="SSF46689">
    <property type="entry name" value="Homeodomain-like"/>
    <property type="match status" value="2"/>
</dbReference>
<keyword evidence="2" id="KW-0238">DNA-binding</keyword>
<dbReference type="InterPro" id="IPR009057">
    <property type="entry name" value="Homeodomain-like_sf"/>
</dbReference>
<keyword evidence="1" id="KW-0805">Transcription regulation</keyword>
<evidence type="ECO:0000256" key="4">
    <source>
        <dbReference type="PROSITE-ProRule" id="PRU00169"/>
    </source>
</evidence>
<dbReference type="Proteomes" id="UP000256869">
    <property type="component" value="Unassembled WGS sequence"/>
</dbReference>
<feature type="modified residue" description="4-aspartylphosphate" evidence="4">
    <location>
        <position position="55"/>
    </location>
</feature>
<dbReference type="PROSITE" id="PS50110">
    <property type="entry name" value="RESPONSE_REGULATORY"/>
    <property type="match status" value="1"/>
</dbReference>
<accession>A0A3D9IJB2</accession>
<name>A0A3D9IJB2_9BACL</name>
<dbReference type="GO" id="GO:0003700">
    <property type="term" value="F:DNA-binding transcription factor activity"/>
    <property type="evidence" value="ECO:0007669"/>
    <property type="project" value="InterPro"/>
</dbReference>
<sequence>MYRLLIVDDEAVITDGMAEIMARQDIPGLDICKAYSGGEALDWLNSTRIDVVLSDVRMPGIDGLELMEIIRNNWPRCRIIFLTGYNDFDAVYQAIQNWGVRYLLKTEGYDKVIAAVRGAIRELDDGLRTDRLLAQAKEQRIDMETLAHFEYFRHLLSGAGTLHSPMLEEDFRKLNIPLRPAVPVLPVFGSLIRSAENPSYADRHEATMTVKLIGDSFLRDKTRCVGMIDRFGDLLWLIQPTTEGKDGPDADYAGTVRFLEGTLELIQASCCETLSTDVSFTIGSVPLSWESLPWVYDRLRQQQHVRVGDGASMVMTVSFGQHDSAEPIRERVRSDKIELLSGHLEGGRRDAFMQTLKEISEPISGGRMVHFAQVMEMYDSVALVILSYLNQSPTDDPLTSAALLRLDKHATWLEAFEYLARTAEALFALRRQREKSRAAGAMEGICSYIEQHLAEDLSLVRLAKHSHFNPSYLSRLFKQETGQNLSEYIDKARTKKAKELLAEAEWKIHEVGSRVGYESAHSFTRFFKKVTGITPQEFRDAAKTWPSDSSKSLKPYPL</sequence>
<dbReference type="PRINTS" id="PR00032">
    <property type="entry name" value="HTHARAC"/>
</dbReference>
<dbReference type="PANTHER" id="PTHR43280:SF28">
    <property type="entry name" value="HTH-TYPE TRANSCRIPTIONAL ACTIVATOR RHAS"/>
    <property type="match status" value="1"/>
</dbReference>
<dbReference type="InterPro" id="IPR001789">
    <property type="entry name" value="Sig_transdc_resp-reg_receiver"/>
</dbReference>
<gene>
    <name evidence="7" type="ORF">DFP95_105292</name>
</gene>
<evidence type="ECO:0000256" key="2">
    <source>
        <dbReference type="ARBA" id="ARBA00023125"/>
    </source>
</evidence>
<dbReference type="InterPro" id="IPR020449">
    <property type="entry name" value="Tscrpt_reg_AraC-type_HTH"/>
</dbReference>
<evidence type="ECO:0000313" key="7">
    <source>
        <dbReference type="EMBL" id="RED61863.1"/>
    </source>
</evidence>
<dbReference type="GO" id="GO:0000160">
    <property type="term" value="P:phosphorelay signal transduction system"/>
    <property type="evidence" value="ECO:0007669"/>
    <property type="project" value="InterPro"/>
</dbReference>
<dbReference type="CDD" id="cd17536">
    <property type="entry name" value="REC_YesN-like"/>
    <property type="match status" value="1"/>
</dbReference>
<evidence type="ECO:0000259" key="6">
    <source>
        <dbReference type="PROSITE" id="PS50110"/>
    </source>
</evidence>
<evidence type="ECO:0000259" key="5">
    <source>
        <dbReference type="PROSITE" id="PS01124"/>
    </source>
</evidence>
<keyword evidence="8" id="KW-1185">Reference proteome</keyword>
<dbReference type="InterPro" id="IPR018060">
    <property type="entry name" value="HTH_AraC"/>
</dbReference>
<feature type="domain" description="Response regulatory" evidence="6">
    <location>
        <begin position="3"/>
        <end position="120"/>
    </location>
</feature>
<dbReference type="EMBL" id="QRDY01000005">
    <property type="protein sequence ID" value="RED61863.1"/>
    <property type="molecule type" value="Genomic_DNA"/>
</dbReference>
<dbReference type="Gene3D" id="1.10.10.60">
    <property type="entry name" value="Homeodomain-like"/>
    <property type="match status" value="2"/>
</dbReference>
<evidence type="ECO:0000256" key="1">
    <source>
        <dbReference type="ARBA" id="ARBA00023015"/>
    </source>
</evidence>
<dbReference type="RefSeq" id="WP_115992880.1">
    <property type="nucleotide sequence ID" value="NZ_QRDY01000005.1"/>
</dbReference>
<dbReference type="GO" id="GO:0043565">
    <property type="term" value="F:sequence-specific DNA binding"/>
    <property type="evidence" value="ECO:0007669"/>
    <property type="project" value="InterPro"/>
</dbReference>
<organism evidence="7 8">
    <name type="scientific">Cohnella lupini</name>
    <dbReference type="NCBI Taxonomy" id="1294267"/>
    <lineage>
        <taxon>Bacteria</taxon>
        <taxon>Bacillati</taxon>
        <taxon>Bacillota</taxon>
        <taxon>Bacilli</taxon>
        <taxon>Bacillales</taxon>
        <taxon>Paenibacillaceae</taxon>
        <taxon>Cohnella</taxon>
    </lineage>
</organism>
<dbReference type="InterPro" id="IPR011006">
    <property type="entry name" value="CheY-like_superfamily"/>
</dbReference>
<dbReference type="SUPFAM" id="SSF52172">
    <property type="entry name" value="CheY-like"/>
    <property type="match status" value="1"/>
</dbReference>
<keyword evidence="3" id="KW-0804">Transcription</keyword>
<protein>
    <submittedName>
        <fullName evidence="7">Two-component system response regulator YesN</fullName>
    </submittedName>
</protein>
<evidence type="ECO:0000256" key="3">
    <source>
        <dbReference type="ARBA" id="ARBA00023163"/>
    </source>
</evidence>
<dbReference type="SMART" id="SM00342">
    <property type="entry name" value="HTH_ARAC"/>
    <property type="match status" value="1"/>
</dbReference>
<keyword evidence="4" id="KW-0597">Phosphoprotein</keyword>
<feature type="domain" description="HTH araC/xylS-type" evidence="5">
    <location>
        <begin position="443"/>
        <end position="541"/>
    </location>
</feature>
<dbReference type="Gene3D" id="3.40.50.2300">
    <property type="match status" value="1"/>
</dbReference>
<dbReference type="SMART" id="SM00448">
    <property type="entry name" value="REC"/>
    <property type="match status" value="1"/>
</dbReference>
<dbReference type="PANTHER" id="PTHR43280">
    <property type="entry name" value="ARAC-FAMILY TRANSCRIPTIONAL REGULATOR"/>
    <property type="match status" value="1"/>
</dbReference>
<comment type="caution">
    <text evidence="7">The sequence shown here is derived from an EMBL/GenBank/DDBJ whole genome shotgun (WGS) entry which is preliminary data.</text>
</comment>
<dbReference type="AlphaFoldDB" id="A0A3D9IJB2"/>
<evidence type="ECO:0000313" key="8">
    <source>
        <dbReference type="Proteomes" id="UP000256869"/>
    </source>
</evidence>